<evidence type="ECO:0000313" key="1">
    <source>
        <dbReference type="EMBL" id="EQD33862.1"/>
    </source>
</evidence>
<reference evidence="1" key="2">
    <citation type="journal article" date="2014" name="ISME J.">
        <title>Microbial stratification in low pH oxic and suboxic macroscopic growths along an acid mine drainage.</title>
        <authorList>
            <person name="Mendez-Garcia C."/>
            <person name="Mesa V."/>
            <person name="Sprenger R.R."/>
            <person name="Richter M."/>
            <person name="Diez M.S."/>
            <person name="Solano J."/>
            <person name="Bargiela R."/>
            <person name="Golyshina O.V."/>
            <person name="Manteca A."/>
            <person name="Ramos J.L."/>
            <person name="Gallego J.R."/>
            <person name="Llorente I."/>
            <person name="Martins Dos Santos V.A."/>
            <person name="Jensen O.N."/>
            <person name="Pelaez A.I."/>
            <person name="Sanchez J."/>
            <person name="Ferrer M."/>
        </authorList>
    </citation>
    <scope>NUCLEOTIDE SEQUENCE</scope>
</reference>
<accession>T0YQ29</accession>
<protein>
    <submittedName>
        <fullName evidence="1">Ribosome biogenesis protein</fullName>
    </submittedName>
</protein>
<reference evidence="1" key="1">
    <citation type="submission" date="2013-08" db="EMBL/GenBank/DDBJ databases">
        <authorList>
            <person name="Mendez C."/>
            <person name="Richter M."/>
            <person name="Ferrer M."/>
            <person name="Sanchez J."/>
        </authorList>
    </citation>
    <scope>NUCLEOTIDE SEQUENCE</scope>
</reference>
<name>T0YQ29_9ZZZZ</name>
<dbReference type="InterPro" id="IPR029026">
    <property type="entry name" value="tRNA_m1G_MTases_N"/>
</dbReference>
<dbReference type="AlphaFoldDB" id="T0YQ29"/>
<gene>
    <name evidence="1" type="ORF">B1B_17379</name>
</gene>
<feature type="non-terminal residue" evidence="1">
    <location>
        <position position="59"/>
    </location>
</feature>
<proteinExistence type="predicted"/>
<comment type="caution">
    <text evidence="1">The sequence shown here is derived from an EMBL/GenBank/DDBJ whole genome shotgun (WGS) entry which is preliminary data.</text>
</comment>
<organism evidence="1">
    <name type="scientific">mine drainage metagenome</name>
    <dbReference type="NCBI Taxonomy" id="410659"/>
    <lineage>
        <taxon>unclassified sequences</taxon>
        <taxon>metagenomes</taxon>
        <taxon>ecological metagenomes</taxon>
    </lineage>
</organism>
<dbReference type="Gene3D" id="3.40.1280.10">
    <property type="match status" value="1"/>
</dbReference>
<dbReference type="EMBL" id="AUZY01011602">
    <property type="protein sequence ID" value="EQD33862.1"/>
    <property type="molecule type" value="Genomic_DNA"/>
</dbReference>
<sequence>MLELLFVDSELQLVPEIMQDDKQIRRIAVERGKRPSELLLDSNFMHSTIEKHFPGKSNR</sequence>